<evidence type="ECO:0000313" key="3">
    <source>
        <dbReference type="Proteomes" id="UP000799764"/>
    </source>
</evidence>
<proteinExistence type="predicted"/>
<sequence>MNEEAMSLSSSSSGTSSHRLTCSLSPKRPQYLLIYPPNTLPGLPKELIQIVASYLPPHGEALLALTCKQMLHTLGAGSWDILPNLLYERKMFMHLLERDLPEYYAYNYHLRRKLSDSYPSNFAENSKRHYTTDVGWLLPNNRFGYAVQWSHVVFALRAEAFGASYGIPLDAFDYDADQRSDYLGTGGPGPNNKFKDLTMFNHLKQYIQGRSNRCPPNDVQLHLSARARITSGHLILRCIYTASSKSRSTNLGDLNYLRLKVCGHISTTERDDIWADYVFMCWANELASSPRPVDSITTANTVAGSSGEGEGEGAKAVAGELETTTDGLGANALARYSAQCTYCFTEYTVQEVIREPYNSIEVVVWHDLGSGKSKDGVFWEKPVHWQTFISRKMSHPRSPWSRRARSIRNAFEYGDGSRLYFPNPLL</sequence>
<feature type="region of interest" description="Disordered" evidence="1">
    <location>
        <begin position="1"/>
        <end position="21"/>
    </location>
</feature>
<comment type="caution">
    <text evidence="2">The sequence shown here is derived from an EMBL/GenBank/DDBJ whole genome shotgun (WGS) entry which is preliminary data.</text>
</comment>
<dbReference type="Proteomes" id="UP000799764">
    <property type="component" value="Unassembled WGS sequence"/>
</dbReference>
<dbReference type="EMBL" id="MU001493">
    <property type="protein sequence ID" value="KAF2451028.1"/>
    <property type="molecule type" value="Genomic_DNA"/>
</dbReference>
<evidence type="ECO:0000256" key="1">
    <source>
        <dbReference type="SAM" id="MobiDB-lite"/>
    </source>
</evidence>
<gene>
    <name evidence="2" type="ORF">P171DRAFT_151210</name>
</gene>
<reference evidence="2" key="1">
    <citation type="journal article" date="2020" name="Stud. Mycol.">
        <title>101 Dothideomycetes genomes: a test case for predicting lifestyles and emergence of pathogens.</title>
        <authorList>
            <person name="Haridas S."/>
            <person name="Albert R."/>
            <person name="Binder M."/>
            <person name="Bloem J."/>
            <person name="Labutti K."/>
            <person name="Salamov A."/>
            <person name="Andreopoulos B."/>
            <person name="Baker S."/>
            <person name="Barry K."/>
            <person name="Bills G."/>
            <person name="Bluhm B."/>
            <person name="Cannon C."/>
            <person name="Castanera R."/>
            <person name="Culley D."/>
            <person name="Daum C."/>
            <person name="Ezra D."/>
            <person name="Gonzalez J."/>
            <person name="Henrissat B."/>
            <person name="Kuo A."/>
            <person name="Liang C."/>
            <person name="Lipzen A."/>
            <person name="Lutzoni F."/>
            <person name="Magnuson J."/>
            <person name="Mondo S."/>
            <person name="Nolan M."/>
            <person name="Ohm R."/>
            <person name="Pangilinan J."/>
            <person name="Park H.-J."/>
            <person name="Ramirez L."/>
            <person name="Alfaro M."/>
            <person name="Sun H."/>
            <person name="Tritt A."/>
            <person name="Yoshinaga Y."/>
            <person name="Zwiers L.-H."/>
            <person name="Turgeon B."/>
            <person name="Goodwin S."/>
            <person name="Spatafora J."/>
            <person name="Crous P."/>
            <person name="Grigoriev I."/>
        </authorList>
    </citation>
    <scope>NUCLEOTIDE SEQUENCE</scope>
    <source>
        <strain evidence="2">CBS 690.94</strain>
    </source>
</reference>
<protein>
    <recommendedName>
        <fullName evidence="4">F-box domain-containing protein</fullName>
    </recommendedName>
</protein>
<name>A0A9P4UIV4_9PLEO</name>
<evidence type="ECO:0008006" key="4">
    <source>
        <dbReference type="Google" id="ProtNLM"/>
    </source>
</evidence>
<dbReference type="OrthoDB" id="3793934at2759"/>
<dbReference type="AlphaFoldDB" id="A0A9P4UIV4"/>
<accession>A0A9P4UIV4</accession>
<organism evidence="2 3">
    <name type="scientific">Karstenula rhodostoma CBS 690.94</name>
    <dbReference type="NCBI Taxonomy" id="1392251"/>
    <lineage>
        <taxon>Eukaryota</taxon>
        <taxon>Fungi</taxon>
        <taxon>Dikarya</taxon>
        <taxon>Ascomycota</taxon>
        <taxon>Pezizomycotina</taxon>
        <taxon>Dothideomycetes</taxon>
        <taxon>Pleosporomycetidae</taxon>
        <taxon>Pleosporales</taxon>
        <taxon>Massarineae</taxon>
        <taxon>Didymosphaeriaceae</taxon>
        <taxon>Karstenula</taxon>
    </lineage>
</organism>
<evidence type="ECO:0000313" key="2">
    <source>
        <dbReference type="EMBL" id="KAF2451028.1"/>
    </source>
</evidence>
<feature type="compositionally biased region" description="Low complexity" evidence="1">
    <location>
        <begin position="7"/>
        <end position="17"/>
    </location>
</feature>
<keyword evidence="3" id="KW-1185">Reference proteome</keyword>